<dbReference type="SUPFAM" id="SSF56112">
    <property type="entry name" value="Protein kinase-like (PK-like)"/>
    <property type="match status" value="1"/>
</dbReference>
<evidence type="ECO:0000256" key="2">
    <source>
        <dbReference type="ARBA" id="ARBA00022737"/>
    </source>
</evidence>
<dbReference type="InterPro" id="IPR001611">
    <property type="entry name" value="Leu-rich_rpt"/>
</dbReference>
<feature type="transmembrane region" description="Helical" evidence="4">
    <location>
        <begin position="831"/>
        <end position="851"/>
    </location>
</feature>
<dbReference type="SUPFAM" id="SSF52058">
    <property type="entry name" value="L domain-like"/>
    <property type="match status" value="1"/>
</dbReference>
<gene>
    <name evidence="5" type="ORF">SAMN04488134_10427</name>
</gene>
<dbReference type="AlphaFoldDB" id="A0A1H8M4C6"/>
<evidence type="ECO:0000256" key="1">
    <source>
        <dbReference type="ARBA" id="ARBA00022614"/>
    </source>
</evidence>
<dbReference type="Gene3D" id="3.80.10.10">
    <property type="entry name" value="Ribonuclease Inhibitor"/>
    <property type="match status" value="1"/>
</dbReference>
<feature type="compositionally biased region" description="Acidic residues" evidence="3">
    <location>
        <begin position="766"/>
        <end position="803"/>
    </location>
</feature>
<keyword evidence="2" id="KW-0677">Repeat</keyword>
<keyword evidence="4" id="KW-0812">Transmembrane</keyword>
<dbReference type="InterPro" id="IPR025875">
    <property type="entry name" value="Leu-rich_rpt_4"/>
</dbReference>
<dbReference type="SMART" id="SM00365">
    <property type="entry name" value="LRR_SD22"/>
    <property type="match status" value="7"/>
</dbReference>
<dbReference type="RefSeq" id="WP_091496355.1">
    <property type="nucleotide sequence ID" value="NZ_FODJ01000004.1"/>
</dbReference>
<dbReference type="PANTHER" id="PTHR39441:SF1">
    <property type="entry name" value="DUF2252 DOMAIN-CONTAINING PROTEIN"/>
    <property type="match status" value="1"/>
</dbReference>
<feature type="region of interest" description="Disordered" evidence="3">
    <location>
        <begin position="753"/>
        <end position="822"/>
    </location>
</feature>
<dbReference type="InterPro" id="IPR032675">
    <property type="entry name" value="LRR_dom_sf"/>
</dbReference>
<dbReference type="InterPro" id="IPR018721">
    <property type="entry name" value="DUF2252"/>
</dbReference>
<evidence type="ECO:0000256" key="3">
    <source>
        <dbReference type="SAM" id="MobiDB-lite"/>
    </source>
</evidence>
<dbReference type="Pfam" id="PF12799">
    <property type="entry name" value="LRR_4"/>
    <property type="match status" value="2"/>
</dbReference>
<dbReference type="EMBL" id="FODJ01000004">
    <property type="protein sequence ID" value="SEO12214.1"/>
    <property type="molecule type" value="Genomic_DNA"/>
</dbReference>
<dbReference type="PROSITE" id="PS51450">
    <property type="entry name" value="LRR"/>
    <property type="match status" value="5"/>
</dbReference>
<keyword evidence="4" id="KW-1133">Transmembrane helix</keyword>
<dbReference type="OrthoDB" id="1491115at2"/>
<dbReference type="Proteomes" id="UP000199300">
    <property type="component" value="Unassembled WGS sequence"/>
</dbReference>
<reference evidence="5 6" key="1">
    <citation type="submission" date="2016-10" db="EMBL/GenBank/DDBJ databases">
        <authorList>
            <person name="de Groot N.N."/>
        </authorList>
    </citation>
    <scope>NUCLEOTIDE SEQUENCE [LARGE SCALE GENOMIC DNA]</scope>
    <source>
        <strain evidence="5 6">CGMCC 1.10434</strain>
    </source>
</reference>
<evidence type="ECO:0000256" key="4">
    <source>
        <dbReference type="SAM" id="Phobius"/>
    </source>
</evidence>
<dbReference type="PANTHER" id="PTHR39441">
    <property type="entry name" value="DUF2252 DOMAIN-CONTAINING PROTEIN"/>
    <property type="match status" value="1"/>
</dbReference>
<evidence type="ECO:0000313" key="6">
    <source>
        <dbReference type="Proteomes" id="UP000199300"/>
    </source>
</evidence>
<keyword evidence="1" id="KW-0433">Leucine-rich repeat</keyword>
<sequence>MILRIKHRLVLIVVISFGFLINTAYTHAENEQETQTNYEILMIEEAFTDASLLAAVKEEIAALGYHELSYEALATITELVSVRNQGISSLAGIELLTNLQALEMRSNQIDDLTPLSALTQLESIDLRENSLVTLVGIENLINLKILDVRVNAIESLTPLGQLLNLEQLDIRDNRVTDITALEDLSQLTEFSARNNGIVDVAPLANATEMVELNLHSNQVADISALSSLTKMERLVLRRNNITDISALQYMSRLEDLNIRDNAITDIRPLENLARLRIRLNLDGNTGITDFTPIAHYYHEIEDVDFVLPGRPPINLDDLNPVIGEARLASIRTDVLAANAHITDRNIRATKLEQLATGPFAFYRGTASLFFRDINNNVIEFPESWNALNQFNTWITGDLHIENIGFYGNRFGEAIFELNDFDEVGIAPFYYDLVKFGTSLYLLNDAAPRLQLEETTIMNSVNHYASAYQAAVQRVADGEINVEEHYFTQDNLTGFIGEFAKSVSGEPLNNQLTTWTTIGNGRQFDITNNRLALATETEKQNIIDNWSTYIAGIDQNIKDEVGQDYFEIKDIARRINAGLGSLGYDRFYILIEGETSSLEDDIILDVKAQGPSAVEASGLFNGSEYGAHANRTIAGTFALHNFADIHWGTLEVNDQSFLVKERSPFKDEVGPTDFAGVADLDNFIQASAEATAYAHIRAARQLGVNDYVNNLATVFTNYGDDFAEEFTEVSLRYYAQVLSDQQLYRELYADGAFEQDEEENGAPTDPVDSEDPIDLEDPVDSEEPIDEEDSIDPADPVDIEDSVDPSEGTIEDLRNESESSGEALPATATTQFNYLILGLVLLLSGGGVFTYYRLRTNQS</sequence>
<proteinExistence type="predicted"/>
<dbReference type="STRING" id="872970.SAMN04488134_10427"/>
<keyword evidence="4" id="KW-0472">Membrane</keyword>
<evidence type="ECO:0000313" key="5">
    <source>
        <dbReference type="EMBL" id="SEO12214.1"/>
    </source>
</evidence>
<dbReference type="Pfam" id="PF10009">
    <property type="entry name" value="DUF2252"/>
    <property type="match status" value="1"/>
</dbReference>
<name>A0A1H8M4C6_9BACI</name>
<organism evidence="5 6">
    <name type="scientific">Amphibacillus marinus</name>
    <dbReference type="NCBI Taxonomy" id="872970"/>
    <lineage>
        <taxon>Bacteria</taxon>
        <taxon>Bacillati</taxon>
        <taxon>Bacillota</taxon>
        <taxon>Bacilli</taxon>
        <taxon>Bacillales</taxon>
        <taxon>Bacillaceae</taxon>
        <taxon>Amphibacillus</taxon>
    </lineage>
</organism>
<accession>A0A1H8M4C6</accession>
<protein>
    <submittedName>
        <fullName evidence="5">Uncharacterized conserved protein, DUF2252 family</fullName>
    </submittedName>
</protein>
<keyword evidence="6" id="KW-1185">Reference proteome</keyword>
<dbReference type="InterPro" id="IPR011009">
    <property type="entry name" value="Kinase-like_dom_sf"/>
</dbReference>